<name>A0A6C0IDD5_9ZZZZ</name>
<organism evidence="2">
    <name type="scientific">viral metagenome</name>
    <dbReference type="NCBI Taxonomy" id="1070528"/>
    <lineage>
        <taxon>unclassified sequences</taxon>
        <taxon>metagenomes</taxon>
        <taxon>organismal metagenomes</taxon>
    </lineage>
</organism>
<reference evidence="2" key="1">
    <citation type="journal article" date="2020" name="Nature">
        <title>Giant virus diversity and host interactions through global metagenomics.</title>
        <authorList>
            <person name="Schulz F."/>
            <person name="Roux S."/>
            <person name="Paez-Espino D."/>
            <person name="Jungbluth S."/>
            <person name="Walsh D.A."/>
            <person name="Denef V.J."/>
            <person name="McMahon K.D."/>
            <person name="Konstantinidis K.T."/>
            <person name="Eloe-Fadrosh E.A."/>
            <person name="Kyrpides N.C."/>
            <person name="Woyke T."/>
        </authorList>
    </citation>
    <scope>NUCLEOTIDE SEQUENCE</scope>
    <source>
        <strain evidence="2">GVMAG-M-3300023184-68</strain>
    </source>
</reference>
<sequence>MPLYNSKSLNTQNDLLLQNLMVFYKDASNINKFMKTVNGDSNISLRIIDWFVTNYAKKYYTIYEIEKLGAIRFKVYNDYKLKLKAYSKKRFDPFCRWKRIQMPYNDTQNIETTIGQLNFFKWAIEHDIIEYIHEHYSEIESDMNARNTISKKRNYTERSTSSTSSTEDDISHEHDEVKVTYKEGHTADEHARKQNGIIQGGITETSGVKPLDTNNKTRKRREELSISACKCIKKETVKILVKFS</sequence>
<dbReference type="Pfam" id="PF23827">
    <property type="entry name" value="DUF7197"/>
    <property type="match status" value="1"/>
</dbReference>
<dbReference type="AlphaFoldDB" id="A0A6C0IDD5"/>
<evidence type="ECO:0000313" key="2">
    <source>
        <dbReference type="EMBL" id="QHT90445.1"/>
    </source>
</evidence>
<dbReference type="InterPro" id="IPR055621">
    <property type="entry name" value="DUF7197"/>
</dbReference>
<dbReference type="EMBL" id="MN740154">
    <property type="protein sequence ID" value="QHT90445.1"/>
    <property type="molecule type" value="Genomic_DNA"/>
</dbReference>
<proteinExistence type="predicted"/>
<evidence type="ECO:0000256" key="1">
    <source>
        <dbReference type="SAM" id="MobiDB-lite"/>
    </source>
</evidence>
<protein>
    <submittedName>
        <fullName evidence="2">Uncharacterized protein</fullName>
    </submittedName>
</protein>
<accession>A0A6C0IDD5</accession>
<feature type="region of interest" description="Disordered" evidence="1">
    <location>
        <begin position="153"/>
        <end position="172"/>
    </location>
</feature>